<dbReference type="PANTHER" id="PTHR10380">
    <property type="entry name" value="CUTICLE PROTEIN"/>
    <property type="match status" value="1"/>
</dbReference>
<dbReference type="GO" id="GO:0008010">
    <property type="term" value="F:structural constituent of chitin-based larval cuticle"/>
    <property type="evidence" value="ECO:0007669"/>
    <property type="project" value="TreeGrafter"/>
</dbReference>
<evidence type="ECO:0000256" key="1">
    <source>
        <dbReference type="PROSITE-ProRule" id="PRU00497"/>
    </source>
</evidence>
<evidence type="ECO:0000313" key="5">
    <source>
        <dbReference type="Proteomes" id="UP001487740"/>
    </source>
</evidence>
<name>A0AAW0U273_SCYPA</name>
<dbReference type="InterPro" id="IPR050468">
    <property type="entry name" value="Cuticle_Struct_Prot"/>
</dbReference>
<feature type="signal peptide" evidence="3">
    <location>
        <begin position="1"/>
        <end position="29"/>
    </location>
</feature>
<reference evidence="4 5" key="1">
    <citation type="submission" date="2023-03" db="EMBL/GenBank/DDBJ databases">
        <title>High-quality genome of Scylla paramamosain provides insights in environmental adaptation.</title>
        <authorList>
            <person name="Zhang L."/>
        </authorList>
    </citation>
    <scope>NUCLEOTIDE SEQUENCE [LARGE SCALE GENOMIC DNA]</scope>
    <source>
        <strain evidence="4">LZ_2023a</strain>
        <tissue evidence="4">Muscle</tissue>
    </source>
</reference>
<dbReference type="PANTHER" id="PTHR10380:SF224">
    <property type="entry name" value="CUTICULAR PROTEIN 12A"/>
    <property type="match status" value="1"/>
</dbReference>
<proteinExistence type="predicted"/>
<keyword evidence="3" id="KW-0732">Signal</keyword>
<evidence type="ECO:0000256" key="2">
    <source>
        <dbReference type="SAM" id="MobiDB-lite"/>
    </source>
</evidence>
<comment type="caution">
    <text evidence="4">The sequence shown here is derived from an EMBL/GenBank/DDBJ whole genome shotgun (WGS) entry which is preliminary data.</text>
</comment>
<evidence type="ECO:0008006" key="6">
    <source>
        <dbReference type="Google" id="ProtNLM"/>
    </source>
</evidence>
<protein>
    <recommendedName>
        <fullName evidence="6">Cuticle protein</fullName>
    </recommendedName>
</protein>
<evidence type="ECO:0000256" key="3">
    <source>
        <dbReference type="SAM" id="SignalP"/>
    </source>
</evidence>
<organism evidence="4 5">
    <name type="scientific">Scylla paramamosain</name>
    <name type="common">Mud crab</name>
    <dbReference type="NCBI Taxonomy" id="85552"/>
    <lineage>
        <taxon>Eukaryota</taxon>
        <taxon>Metazoa</taxon>
        <taxon>Ecdysozoa</taxon>
        <taxon>Arthropoda</taxon>
        <taxon>Crustacea</taxon>
        <taxon>Multicrustacea</taxon>
        <taxon>Malacostraca</taxon>
        <taxon>Eumalacostraca</taxon>
        <taxon>Eucarida</taxon>
        <taxon>Decapoda</taxon>
        <taxon>Pleocyemata</taxon>
        <taxon>Brachyura</taxon>
        <taxon>Eubrachyura</taxon>
        <taxon>Portunoidea</taxon>
        <taxon>Portunidae</taxon>
        <taxon>Portuninae</taxon>
        <taxon>Scylla</taxon>
    </lineage>
</organism>
<evidence type="ECO:0000313" key="4">
    <source>
        <dbReference type="EMBL" id="KAK8394168.1"/>
    </source>
</evidence>
<dbReference type="InterPro" id="IPR000618">
    <property type="entry name" value="Insect_cuticle"/>
</dbReference>
<dbReference type="GO" id="GO:0062129">
    <property type="term" value="C:chitin-based extracellular matrix"/>
    <property type="evidence" value="ECO:0007669"/>
    <property type="project" value="TreeGrafter"/>
</dbReference>
<keyword evidence="5" id="KW-1185">Reference proteome</keyword>
<keyword evidence="1" id="KW-0193">Cuticle</keyword>
<sequence>MWRRRWPTNAAPVFMVMVAVLSSLPVTLTAPTEDSLEDTARVLGHFSAGVGTRRNGAPSRSFTGISQGSLRGQQPFQQLFIPQPAIPPTSSLGAPASRNLGPSLNNPYIIATASSSEEIDEDNPYEDDDDDEDLAMYLSKNLLTVKGDDSSEERLELDDALLGRRYNFIDGQGSHRWGYDLVDQYQHQTVNTDGTMDGRFGWTAPNGQEIRVQYVADDGGYRLVGSSGIHPADSEDVHRLKIEHSQIYKEVASRPPSGSTTCVPWCPIASSVPWCSSVLWISWCPIASSVPCCSSVFCISWCPIASSVSTIFWVSWCSTVCLYLLLMIVVEQLVSPFPHRQELESEGAPFSIPSGQPTGGVPLPSPSGPGAKPSRPGFFDEERSWKRSLFFYPPKTAYWWSSPSQPLLDPEQDHPDQVSPGMMTL</sequence>
<feature type="chain" id="PRO_5043642912" description="Cuticle protein" evidence="3">
    <location>
        <begin position="30"/>
        <end position="425"/>
    </location>
</feature>
<dbReference type="PROSITE" id="PS51155">
    <property type="entry name" value="CHIT_BIND_RR_2"/>
    <property type="match status" value="1"/>
</dbReference>
<dbReference type="AlphaFoldDB" id="A0AAW0U273"/>
<dbReference type="Pfam" id="PF00379">
    <property type="entry name" value="Chitin_bind_4"/>
    <property type="match status" value="1"/>
</dbReference>
<gene>
    <name evidence="4" type="ORF">O3P69_006395</name>
</gene>
<accession>A0AAW0U273</accession>
<dbReference type="Proteomes" id="UP001487740">
    <property type="component" value="Unassembled WGS sequence"/>
</dbReference>
<feature type="region of interest" description="Disordered" evidence="2">
    <location>
        <begin position="406"/>
        <end position="425"/>
    </location>
</feature>
<dbReference type="EMBL" id="JARAKH010000019">
    <property type="protein sequence ID" value="KAK8394168.1"/>
    <property type="molecule type" value="Genomic_DNA"/>
</dbReference>